<dbReference type="CDD" id="cd00090">
    <property type="entry name" value="HTH_ARSR"/>
    <property type="match status" value="1"/>
</dbReference>
<accession>A0A420WLY9</accession>
<dbReference type="InterPro" id="IPR036390">
    <property type="entry name" value="WH_DNA-bd_sf"/>
</dbReference>
<reference evidence="2 3" key="1">
    <citation type="submission" date="2018-10" db="EMBL/GenBank/DDBJ databases">
        <title>Genomic Encyclopedia of Type Strains, Phase IV (KMG-IV): sequencing the most valuable type-strain genomes for metagenomic binning, comparative biology and taxonomic classification.</title>
        <authorList>
            <person name="Goeker M."/>
        </authorList>
    </citation>
    <scope>NUCLEOTIDE SEQUENCE [LARGE SCALE GENOMIC DNA]</scope>
    <source>
        <strain evidence="2 3">DSM 22008</strain>
    </source>
</reference>
<name>A0A420WLY9_9PROT</name>
<dbReference type="InterPro" id="IPR036388">
    <property type="entry name" value="WH-like_DNA-bd_sf"/>
</dbReference>
<sequence>MENATDNTVVFLTPVQNNSRPRPHTAPKPIRRAKVNLSEGLDIWHRVTMQSVQGDSPDLTSRQMAVLMTVYLSEGPHTVRSLAKHLNVTKAVISRAIDRLSQYGYVERAPDIRDKRSVIMRRTSGGINYLRDFARLIQTEFA</sequence>
<evidence type="ECO:0000259" key="1">
    <source>
        <dbReference type="PROSITE" id="PS50995"/>
    </source>
</evidence>
<dbReference type="Proteomes" id="UP000282211">
    <property type="component" value="Unassembled WGS sequence"/>
</dbReference>
<dbReference type="Pfam" id="PF01047">
    <property type="entry name" value="MarR"/>
    <property type="match status" value="1"/>
</dbReference>
<dbReference type="GO" id="GO:0003700">
    <property type="term" value="F:DNA-binding transcription factor activity"/>
    <property type="evidence" value="ECO:0007669"/>
    <property type="project" value="InterPro"/>
</dbReference>
<dbReference type="SUPFAM" id="SSF46785">
    <property type="entry name" value="Winged helix' DNA-binding domain"/>
    <property type="match status" value="1"/>
</dbReference>
<proteinExistence type="predicted"/>
<gene>
    <name evidence="2" type="ORF">DES40_1398</name>
</gene>
<comment type="caution">
    <text evidence="2">The sequence shown here is derived from an EMBL/GenBank/DDBJ whole genome shotgun (WGS) entry which is preliminary data.</text>
</comment>
<dbReference type="EMBL" id="RBII01000001">
    <property type="protein sequence ID" value="RKQ72061.1"/>
    <property type="molecule type" value="Genomic_DNA"/>
</dbReference>
<protein>
    <submittedName>
        <fullName evidence="2">MarR family protein</fullName>
    </submittedName>
</protein>
<dbReference type="PANTHER" id="PTHR33164:SF43">
    <property type="entry name" value="HTH-TYPE TRANSCRIPTIONAL REPRESSOR YETL"/>
    <property type="match status" value="1"/>
</dbReference>
<dbReference type="SMART" id="SM00347">
    <property type="entry name" value="HTH_MARR"/>
    <property type="match status" value="1"/>
</dbReference>
<dbReference type="InterPro" id="IPR011991">
    <property type="entry name" value="ArsR-like_HTH"/>
</dbReference>
<feature type="domain" description="HTH marR-type" evidence="1">
    <location>
        <begin position="27"/>
        <end position="142"/>
    </location>
</feature>
<organism evidence="2 3">
    <name type="scientific">Litorimonas taeanensis</name>
    <dbReference type="NCBI Taxonomy" id="568099"/>
    <lineage>
        <taxon>Bacteria</taxon>
        <taxon>Pseudomonadati</taxon>
        <taxon>Pseudomonadota</taxon>
        <taxon>Alphaproteobacteria</taxon>
        <taxon>Maricaulales</taxon>
        <taxon>Robiginitomaculaceae</taxon>
    </lineage>
</organism>
<dbReference type="RefSeq" id="WP_121099942.1">
    <property type="nucleotide sequence ID" value="NZ_RBII01000001.1"/>
</dbReference>
<dbReference type="InterPro" id="IPR039422">
    <property type="entry name" value="MarR/SlyA-like"/>
</dbReference>
<dbReference type="GO" id="GO:0006950">
    <property type="term" value="P:response to stress"/>
    <property type="evidence" value="ECO:0007669"/>
    <property type="project" value="TreeGrafter"/>
</dbReference>
<dbReference type="Gene3D" id="1.10.10.10">
    <property type="entry name" value="Winged helix-like DNA-binding domain superfamily/Winged helix DNA-binding domain"/>
    <property type="match status" value="1"/>
</dbReference>
<dbReference type="PROSITE" id="PS50995">
    <property type="entry name" value="HTH_MARR_2"/>
    <property type="match status" value="1"/>
</dbReference>
<dbReference type="AlphaFoldDB" id="A0A420WLY9"/>
<evidence type="ECO:0000313" key="3">
    <source>
        <dbReference type="Proteomes" id="UP000282211"/>
    </source>
</evidence>
<dbReference type="InParanoid" id="A0A420WLY9"/>
<dbReference type="OrthoDB" id="9812268at2"/>
<dbReference type="InterPro" id="IPR000835">
    <property type="entry name" value="HTH_MarR-typ"/>
</dbReference>
<keyword evidence="3" id="KW-1185">Reference proteome</keyword>
<dbReference type="PANTHER" id="PTHR33164">
    <property type="entry name" value="TRANSCRIPTIONAL REGULATOR, MARR FAMILY"/>
    <property type="match status" value="1"/>
</dbReference>
<evidence type="ECO:0000313" key="2">
    <source>
        <dbReference type="EMBL" id="RKQ72061.1"/>
    </source>
</evidence>